<accession>A0A8T1X7D5</accession>
<organism evidence="4 5">
    <name type="scientific">Phytophthora boehmeriae</name>
    <dbReference type="NCBI Taxonomy" id="109152"/>
    <lineage>
        <taxon>Eukaryota</taxon>
        <taxon>Sar</taxon>
        <taxon>Stramenopiles</taxon>
        <taxon>Oomycota</taxon>
        <taxon>Peronosporomycetes</taxon>
        <taxon>Peronosporales</taxon>
        <taxon>Peronosporaceae</taxon>
        <taxon>Phytophthora</taxon>
    </lineage>
</organism>
<feature type="chain" id="PRO_5035714391" description="Membrane-associated protein" evidence="3">
    <location>
        <begin position="40"/>
        <end position="514"/>
    </location>
</feature>
<keyword evidence="2" id="KW-0472">Membrane</keyword>
<dbReference type="AlphaFoldDB" id="A0A8T1X7D5"/>
<dbReference type="EMBL" id="JAGDFL010000041">
    <property type="protein sequence ID" value="KAG7399953.1"/>
    <property type="molecule type" value="Genomic_DNA"/>
</dbReference>
<evidence type="ECO:0000313" key="5">
    <source>
        <dbReference type="Proteomes" id="UP000693981"/>
    </source>
</evidence>
<keyword evidence="5" id="KW-1185">Reference proteome</keyword>
<feature type="transmembrane region" description="Helical" evidence="2">
    <location>
        <begin position="255"/>
        <end position="274"/>
    </location>
</feature>
<evidence type="ECO:0000256" key="3">
    <source>
        <dbReference type="SAM" id="SignalP"/>
    </source>
</evidence>
<feature type="region of interest" description="Disordered" evidence="1">
    <location>
        <begin position="342"/>
        <end position="364"/>
    </location>
</feature>
<keyword evidence="3" id="KW-0732">Signal</keyword>
<reference evidence="4" key="1">
    <citation type="submission" date="2021-02" db="EMBL/GenBank/DDBJ databases">
        <authorList>
            <person name="Palmer J.M."/>
        </authorList>
    </citation>
    <scope>NUCLEOTIDE SEQUENCE</scope>
    <source>
        <strain evidence="4">SCRP23</strain>
    </source>
</reference>
<dbReference type="OrthoDB" id="160910at2759"/>
<name>A0A8T1X7D5_9STRA</name>
<evidence type="ECO:0000313" key="4">
    <source>
        <dbReference type="EMBL" id="KAG7399953.1"/>
    </source>
</evidence>
<protein>
    <recommendedName>
        <fullName evidence="6">Membrane-associated protein</fullName>
    </recommendedName>
</protein>
<sequence>MTTGCRRCRRTAGRSSRTSINRSLVTVLLLLCVMQAAAATSDYVMDGATTYCWAVDTSIYSNTVSSSVGMVSAQGDGCPVQLSLDFPSGDVYAYDSVDISWNATVRSENGNIPTNDLGVTSMAAGLDRISQKYYQVTASRLRTCLIGVDCNPVTTGSQLTENTTNIPMNFTDNLAEFESSELSFDAAGTYALLAHLILPSSTPTTKRFDYAVFLKVEVLSRSSATTSGTTTNQPYSESTTSDSGSSGVSTEVICVLIIGGIVVVALAVIGFITLRSRIERPNEATGSKRNAKGRGMFGFSAGTSGTGNVAVVSEDGDEEFAMLSIHEVSMRRNSTYLSALARGRRSDAPARKKEGSPIQFAGPMCRQGVSDEERLSAGDITPQSIVIETPATGRGNYTDMAGLENTPKQLPPNAPPHHILFNDISEDEVDSSGQRTIVGPGVRAPNLDQSTSSTVTDLNLTAVSVRLKQHGASVDQGEIMQVKEEALTADDLRASEAQGPMALSDLYASQVKNR</sequence>
<evidence type="ECO:0000256" key="2">
    <source>
        <dbReference type="SAM" id="Phobius"/>
    </source>
</evidence>
<comment type="caution">
    <text evidence="4">The sequence shown here is derived from an EMBL/GenBank/DDBJ whole genome shotgun (WGS) entry which is preliminary data.</text>
</comment>
<dbReference type="Proteomes" id="UP000693981">
    <property type="component" value="Unassembled WGS sequence"/>
</dbReference>
<evidence type="ECO:0008006" key="6">
    <source>
        <dbReference type="Google" id="ProtNLM"/>
    </source>
</evidence>
<keyword evidence="2" id="KW-1133">Transmembrane helix</keyword>
<feature type="signal peptide" evidence="3">
    <location>
        <begin position="1"/>
        <end position="39"/>
    </location>
</feature>
<keyword evidence="2" id="KW-0812">Transmembrane</keyword>
<feature type="compositionally biased region" description="Basic and acidic residues" evidence="1">
    <location>
        <begin position="344"/>
        <end position="355"/>
    </location>
</feature>
<gene>
    <name evidence="4" type="ORF">PHYBOEH_007473</name>
</gene>
<proteinExistence type="predicted"/>
<evidence type="ECO:0000256" key="1">
    <source>
        <dbReference type="SAM" id="MobiDB-lite"/>
    </source>
</evidence>
<feature type="region of interest" description="Disordered" evidence="1">
    <location>
        <begin position="431"/>
        <end position="450"/>
    </location>
</feature>
<feature type="region of interest" description="Disordered" evidence="1">
    <location>
        <begin position="225"/>
        <end position="247"/>
    </location>
</feature>